<keyword evidence="8" id="KW-0472">Membrane</keyword>
<dbReference type="EC" id="2.7.11.1" evidence="1"/>
<keyword evidence="11" id="KW-1185">Reference proteome</keyword>
<dbReference type="InterPro" id="IPR011009">
    <property type="entry name" value="Kinase-like_dom_sf"/>
</dbReference>
<keyword evidence="4 7" id="KW-0547">Nucleotide-binding</keyword>
<accession>A0A919QKA2</accession>
<dbReference type="GO" id="GO:0004674">
    <property type="term" value="F:protein serine/threonine kinase activity"/>
    <property type="evidence" value="ECO:0007669"/>
    <property type="project" value="UniProtKB-KW"/>
</dbReference>
<dbReference type="PANTHER" id="PTHR43289:SF6">
    <property type="entry name" value="SERINE_THREONINE-PROTEIN KINASE NEKL-3"/>
    <property type="match status" value="1"/>
</dbReference>
<evidence type="ECO:0000256" key="8">
    <source>
        <dbReference type="SAM" id="Phobius"/>
    </source>
</evidence>
<feature type="binding site" evidence="7">
    <location>
        <position position="27"/>
    </location>
    <ligand>
        <name>ATP</name>
        <dbReference type="ChEBI" id="CHEBI:30616"/>
    </ligand>
</feature>
<dbReference type="EMBL" id="BOOA01000062">
    <property type="protein sequence ID" value="GIH27732.1"/>
    <property type="molecule type" value="Genomic_DNA"/>
</dbReference>
<dbReference type="AlphaFoldDB" id="A0A919QKA2"/>
<gene>
    <name evidence="10" type="ORF">Aph01nite_60420</name>
</gene>
<protein>
    <recommendedName>
        <fullName evidence="1">non-specific serine/threonine protein kinase</fullName>
        <ecNumber evidence="1">2.7.11.1</ecNumber>
    </recommendedName>
</protein>
<dbReference type="SUPFAM" id="SSF56112">
    <property type="entry name" value="Protein kinase-like (PK-like)"/>
    <property type="match status" value="1"/>
</dbReference>
<dbReference type="Gene3D" id="3.30.200.20">
    <property type="entry name" value="Phosphorylase Kinase, domain 1"/>
    <property type="match status" value="1"/>
</dbReference>
<evidence type="ECO:0000256" key="2">
    <source>
        <dbReference type="ARBA" id="ARBA00022527"/>
    </source>
</evidence>
<dbReference type="SMART" id="SM00220">
    <property type="entry name" value="S_TKc"/>
    <property type="match status" value="1"/>
</dbReference>
<dbReference type="InterPro" id="IPR017441">
    <property type="entry name" value="Protein_kinase_ATP_BS"/>
</dbReference>
<organism evidence="10 11">
    <name type="scientific">Acrocarpospora phusangensis</name>
    <dbReference type="NCBI Taxonomy" id="1070424"/>
    <lineage>
        <taxon>Bacteria</taxon>
        <taxon>Bacillati</taxon>
        <taxon>Actinomycetota</taxon>
        <taxon>Actinomycetes</taxon>
        <taxon>Streptosporangiales</taxon>
        <taxon>Streptosporangiaceae</taxon>
        <taxon>Acrocarpospora</taxon>
    </lineage>
</organism>
<keyword evidence="5" id="KW-0418">Kinase</keyword>
<reference evidence="10" key="1">
    <citation type="submission" date="2021-01" db="EMBL/GenBank/DDBJ databases">
        <title>Whole genome shotgun sequence of Acrocarpospora phusangensis NBRC 108782.</title>
        <authorList>
            <person name="Komaki H."/>
            <person name="Tamura T."/>
        </authorList>
    </citation>
    <scope>NUCLEOTIDE SEQUENCE</scope>
    <source>
        <strain evidence="10">NBRC 108782</strain>
    </source>
</reference>
<dbReference type="Pfam" id="PF00069">
    <property type="entry name" value="Pkinase"/>
    <property type="match status" value="1"/>
</dbReference>
<comment type="caution">
    <text evidence="10">The sequence shown here is derived from an EMBL/GenBank/DDBJ whole genome shotgun (WGS) entry which is preliminary data.</text>
</comment>
<dbReference type="GO" id="GO:0005524">
    <property type="term" value="F:ATP binding"/>
    <property type="evidence" value="ECO:0007669"/>
    <property type="project" value="UniProtKB-UniRule"/>
</dbReference>
<feature type="transmembrane region" description="Helical" evidence="8">
    <location>
        <begin position="320"/>
        <end position="338"/>
    </location>
</feature>
<dbReference type="PROSITE" id="PS00107">
    <property type="entry name" value="PROTEIN_KINASE_ATP"/>
    <property type="match status" value="1"/>
</dbReference>
<dbReference type="PROSITE" id="PS50011">
    <property type="entry name" value="PROTEIN_KINASE_DOM"/>
    <property type="match status" value="1"/>
</dbReference>
<name>A0A919QKA2_9ACTN</name>
<dbReference type="Gene3D" id="1.10.510.10">
    <property type="entry name" value="Transferase(Phosphotransferase) domain 1"/>
    <property type="match status" value="1"/>
</dbReference>
<keyword evidence="8" id="KW-0812">Transmembrane</keyword>
<evidence type="ECO:0000259" key="9">
    <source>
        <dbReference type="PROSITE" id="PS50011"/>
    </source>
</evidence>
<dbReference type="Proteomes" id="UP000640052">
    <property type="component" value="Unassembled WGS sequence"/>
</dbReference>
<feature type="transmembrane region" description="Helical" evidence="8">
    <location>
        <begin position="376"/>
        <end position="394"/>
    </location>
</feature>
<evidence type="ECO:0000256" key="3">
    <source>
        <dbReference type="ARBA" id="ARBA00022679"/>
    </source>
</evidence>
<evidence type="ECO:0000313" key="10">
    <source>
        <dbReference type="EMBL" id="GIH27732.1"/>
    </source>
</evidence>
<feature type="transmembrane region" description="Helical" evidence="8">
    <location>
        <begin position="292"/>
        <end position="313"/>
    </location>
</feature>
<evidence type="ECO:0000256" key="1">
    <source>
        <dbReference type="ARBA" id="ARBA00012513"/>
    </source>
</evidence>
<dbReference type="PROSITE" id="PS00108">
    <property type="entry name" value="PROTEIN_KINASE_ST"/>
    <property type="match status" value="1"/>
</dbReference>
<feature type="transmembrane region" description="Helical" evidence="8">
    <location>
        <begin position="400"/>
        <end position="421"/>
    </location>
</feature>
<keyword evidence="6 7" id="KW-0067">ATP-binding</keyword>
<feature type="domain" description="Protein kinase" evidence="9">
    <location>
        <begin position="1"/>
        <end position="252"/>
    </location>
</feature>
<keyword evidence="2" id="KW-0723">Serine/threonine-protein kinase</keyword>
<keyword evidence="8" id="KW-1133">Transmembrane helix</keyword>
<dbReference type="InterPro" id="IPR000719">
    <property type="entry name" value="Prot_kinase_dom"/>
</dbReference>
<evidence type="ECO:0000256" key="4">
    <source>
        <dbReference type="ARBA" id="ARBA00022741"/>
    </source>
</evidence>
<evidence type="ECO:0000256" key="5">
    <source>
        <dbReference type="ARBA" id="ARBA00022777"/>
    </source>
</evidence>
<evidence type="ECO:0000313" key="11">
    <source>
        <dbReference type="Proteomes" id="UP000640052"/>
    </source>
</evidence>
<proteinExistence type="predicted"/>
<feature type="transmembrane region" description="Helical" evidence="8">
    <location>
        <begin position="344"/>
        <end position="364"/>
    </location>
</feature>
<dbReference type="CDD" id="cd14014">
    <property type="entry name" value="STKc_PknB_like"/>
    <property type="match status" value="1"/>
</dbReference>
<keyword evidence="3" id="KW-0808">Transferase</keyword>
<dbReference type="InterPro" id="IPR008271">
    <property type="entry name" value="Ser/Thr_kinase_AS"/>
</dbReference>
<feature type="transmembrane region" description="Helical" evidence="8">
    <location>
        <begin position="262"/>
        <end position="286"/>
    </location>
</feature>
<evidence type="ECO:0000256" key="6">
    <source>
        <dbReference type="ARBA" id="ARBA00022840"/>
    </source>
</evidence>
<sequence length="439" mass="45884">MEPIGQGGMGRVWRAVDETLGREVAVKELLLDDVDGEARRRAVREARSAARLAHPNVVTVHDVIEEDGRPWIVMELLRAKSLQQLIAEGPLPVARVAGIGRQMLAGLDAAHAVGVLHRDVKPANVLVTESGRVVLTDFGIAYLQGDAAITATGHLLGSPAFMAPERLRGGPSVPACDLWSAGATLYAAVEGRPPFVHTEPAAVIAAVLTTEPPPALGAGPLRPVIDGLLRKDPRERLTSGAAALLLAGDPVPRPRWWGTAPAYAGAAAYAAVGVLNALAALVAGRAGLPTIAWFWVWVLVATVVVALTHVALLPRGWAGAAAFAGQAMVFSLIAWGGYDLGVAGLWTLAALGAVWGVWLIVLGLRPPVGLRAGAVWGRAGVLVAGLVQVAGLIPSEGRPWFPWVGPVIAATGYVLWAVSVARTLSLTDDLQEPSEYPQD</sequence>
<evidence type="ECO:0000256" key="7">
    <source>
        <dbReference type="PROSITE-ProRule" id="PRU10141"/>
    </source>
</evidence>
<dbReference type="PANTHER" id="PTHR43289">
    <property type="entry name" value="MITOGEN-ACTIVATED PROTEIN KINASE KINASE KINASE 20-RELATED"/>
    <property type="match status" value="1"/>
</dbReference>